<comment type="caution">
    <text evidence="1">The sequence shown here is derived from an EMBL/GenBank/DDBJ whole genome shotgun (WGS) entry which is preliminary data.</text>
</comment>
<name>A0ABR1KV58_9PEZI</name>
<dbReference type="EMBL" id="JBBPHU010000002">
    <property type="protein sequence ID" value="KAK7521545.1"/>
    <property type="molecule type" value="Genomic_DNA"/>
</dbReference>
<keyword evidence="2" id="KW-1185">Reference proteome</keyword>
<protein>
    <submittedName>
        <fullName evidence="1">Uncharacterized protein</fullName>
    </submittedName>
</protein>
<dbReference type="Proteomes" id="UP001363622">
    <property type="component" value="Unassembled WGS sequence"/>
</dbReference>
<accession>A0ABR1KV58</accession>
<gene>
    <name evidence="1" type="ORF">IWZ03DRAFT_420845</name>
</gene>
<sequence>MGRPFVFLSAFSSNRSMPSEMATSSVSLSDMPLVVTRNASPESAQPWSVEAKIAMAVFAYNLARDFKGYAAETEFYGTCKGRLRTFFLQYATALKPIGTWLVVHVTALGGFFLGLCGYREESDPVLPLIEQPVVLSESQLRQRRQKTPTPPSSPAQEKIEIRIFDSQGLQRRS</sequence>
<reference evidence="1 2" key="1">
    <citation type="submission" date="2024-04" db="EMBL/GenBank/DDBJ databases">
        <title>Phyllosticta paracitricarpa is synonymous to the EU quarantine fungus P. citricarpa based on phylogenomic analyses.</title>
        <authorList>
            <consortium name="Lawrence Berkeley National Laboratory"/>
            <person name="Van Ingen-Buijs V.A."/>
            <person name="Van Westerhoven A.C."/>
            <person name="Haridas S."/>
            <person name="Skiadas P."/>
            <person name="Martin F."/>
            <person name="Groenewald J.Z."/>
            <person name="Crous P.W."/>
            <person name="Seidl M.F."/>
        </authorList>
    </citation>
    <scope>NUCLEOTIDE SEQUENCE [LARGE SCALE GENOMIC DNA]</scope>
    <source>
        <strain evidence="1 2">CBS 123371</strain>
    </source>
</reference>
<feature type="non-terminal residue" evidence="1">
    <location>
        <position position="173"/>
    </location>
</feature>
<organism evidence="1 2">
    <name type="scientific">Phyllosticta citriasiana</name>
    <dbReference type="NCBI Taxonomy" id="595635"/>
    <lineage>
        <taxon>Eukaryota</taxon>
        <taxon>Fungi</taxon>
        <taxon>Dikarya</taxon>
        <taxon>Ascomycota</taxon>
        <taxon>Pezizomycotina</taxon>
        <taxon>Dothideomycetes</taxon>
        <taxon>Dothideomycetes incertae sedis</taxon>
        <taxon>Botryosphaeriales</taxon>
        <taxon>Phyllostictaceae</taxon>
        <taxon>Phyllosticta</taxon>
    </lineage>
</organism>
<evidence type="ECO:0000313" key="1">
    <source>
        <dbReference type="EMBL" id="KAK7521545.1"/>
    </source>
</evidence>
<evidence type="ECO:0000313" key="2">
    <source>
        <dbReference type="Proteomes" id="UP001363622"/>
    </source>
</evidence>
<proteinExistence type="predicted"/>